<dbReference type="InterPro" id="IPR014729">
    <property type="entry name" value="Rossmann-like_a/b/a_fold"/>
</dbReference>
<evidence type="ECO:0000313" key="3">
    <source>
        <dbReference type="EMBL" id="SVC63528.1"/>
    </source>
</evidence>
<accession>A0A382NSR7</accession>
<dbReference type="GO" id="GO:0005524">
    <property type="term" value="F:ATP binding"/>
    <property type="evidence" value="ECO:0007669"/>
    <property type="project" value="UniProtKB-KW"/>
</dbReference>
<protein>
    <submittedName>
        <fullName evidence="3">Uncharacterized protein</fullName>
    </submittedName>
</protein>
<keyword evidence="2" id="KW-0067">ATP-binding</keyword>
<evidence type="ECO:0000256" key="1">
    <source>
        <dbReference type="ARBA" id="ARBA00022741"/>
    </source>
</evidence>
<proteinExistence type="predicted"/>
<sequence length="94" mass="10574">DSLKENAEEKVSNDMFKTANRKFPIQPPTTKEAYYYRSIFEEMFPSNEAVLTVEAGPSIACSSPVAFRWSKEFEKMDDPSGRAVGVHNQAVKPV</sequence>
<reference evidence="3" key="1">
    <citation type="submission" date="2018-05" db="EMBL/GenBank/DDBJ databases">
        <authorList>
            <person name="Lanie J.A."/>
            <person name="Ng W.-L."/>
            <person name="Kazmierczak K.M."/>
            <person name="Andrzejewski T.M."/>
            <person name="Davidsen T.M."/>
            <person name="Wayne K.J."/>
            <person name="Tettelin H."/>
            <person name="Glass J.I."/>
            <person name="Rusch D."/>
            <person name="Podicherti R."/>
            <person name="Tsui H.-C.T."/>
            <person name="Winkler M.E."/>
        </authorList>
    </citation>
    <scope>NUCLEOTIDE SEQUENCE</scope>
</reference>
<dbReference type="Gene3D" id="3.40.50.620">
    <property type="entry name" value="HUPs"/>
    <property type="match status" value="1"/>
</dbReference>
<organism evidence="3">
    <name type="scientific">marine metagenome</name>
    <dbReference type="NCBI Taxonomy" id="408172"/>
    <lineage>
        <taxon>unclassified sequences</taxon>
        <taxon>metagenomes</taxon>
        <taxon>ecological metagenomes</taxon>
    </lineage>
</organism>
<gene>
    <name evidence="3" type="ORF">METZ01_LOCUS316382</name>
</gene>
<keyword evidence="1" id="KW-0547">Nucleotide-binding</keyword>
<dbReference type="AlphaFoldDB" id="A0A382NSR7"/>
<evidence type="ECO:0000256" key="2">
    <source>
        <dbReference type="ARBA" id="ARBA00022840"/>
    </source>
</evidence>
<dbReference type="PANTHER" id="PTHR11772">
    <property type="entry name" value="ASPARAGINE SYNTHETASE"/>
    <property type="match status" value="1"/>
</dbReference>
<dbReference type="PANTHER" id="PTHR11772:SF2">
    <property type="entry name" value="ASPARAGINE SYNTHETASE [GLUTAMINE-HYDROLYZING]"/>
    <property type="match status" value="1"/>
</dbReference>
<dbReference type="EMBL" id="UINC01102143">
    <property type="protein sequence ID" value="SVC63528.1"/>
    <property type="molecule type" value="Genomic_DNA"/>
</dbReference>
<dbReference type="InterPro" id="IPR050795">
    <property type="entry name" value="Asn_Synthetase"/>
</dbReference>
<feature type="non-terminal residue" evidence="3">
    <location>
        <position position="1"/>
    </location>
</feature>
<dbReference type="GO" id="GO:0004066">
    <property type="term" value="F:asparagine synthase (glutamine-hydrolyzing) activity"/>
    <property type="evidence" value="ECO:0007669"/>
    <property type="project" value="TreeGrafter"/>
</dbReference>
<dbReference type="GO" id="GO:0006529">
    <property type="term" value="P:asparagine biosynthetic process"/>
    <property type="evidence" value="ECO:0007669"/>
    <property type="project" value="TreeGrafter"/>
</dbReference>
<name>A0A382NSR7_9ZZZZ</name>